<dbReference type="Pfam" id="PF07714">
    <property type="entry name" value="PK_Tyr_Ser-Thr"/>
    <property type="match status" value="2"/>
</dbReference>
<dbReference type="SMART" id="SM00220">
    <property type="entry name" value="S_TKc"/>
    <property type="match status" value="2"/>
</dbReference>
<evidence type="ECO:0000313" key="10">
    <source>
        <dbReference type="Proteomes" id="UP000822688"/>
    </source>
</evidence>
<dbReference type="PANTHER" id="PTHR24058">
    <property type="entry name" value="DUAL SPECIFICITY PROTEIN KINASE"/>
    <property type="match status" value="1"/>
</dbReference>
<dbReference type="PROSITE" id="PS00107">
    <property type="entry name" value="PROTEIN_KINASE_ATP"/>
    <property type="match status" value="2"/>
</dbReference>
<dbReference type="InterPro" id="IPR008271">
    <property type="entry name" value="Ser/Thr_kinase_AS"/>
</dbReference>
<feature type="domain" description="Protein kinase" evidence="8">
    <location>
        <begin position="154"/>
        <end position="491"/>
    </location>
</feature>
<sequence length="1114" mass="126538">MSYEMRGGPSDIDGDGNLSSDGRLMRSIDDDVITAVLEGDLNNDSKATTSEEFFPFPHSDWCPSPIAFAKYPPSKARSEQHAEPRELTVKLTKKIVDTYHFCNPSFKYSESYNPKRYLTVPFEGVSNNGLDNENHELILYVGQILANYDNTLRYVVKDIVGRGTFGQVARCLALESNHEVAVKIIKNQVAYSYQAWGEVRILEKLNSIQDKRNEHHVVRIFDHFSYEGHLCIVFELLGDSLYELLKRNSFKGVSLILVRLFINQLSDALSLLHDARVIHCDLKPENILLTSRSLSTADIKLIDFGSACMEEQKIYSYIQSRFYRAPEVVLGHAYSTAIDMWSLGCVAAELFLGFPLFPGKCAYDLLLFMNEKLGKQPPDHILRKSKLTNKYFKLTNAAPHIENGHTTSVYQFLTPEENETRENRKPVIGRRYMPGSLEEIIINQPIKPAGKEEMEEEMFKRKVFIDFLRGLLEVDPFKRWTAYEASQHPFLTGSPFTGSFSPLPHSPRDSLHPIQPSLHEGYLTGPLIPRKEVVPRVRIVGFDLGPMNEFGSFPEHNVSFGHASEGLLSHLPHRSDGSFTCFSPRTDAVPRARTSLGFEIEHNVSSKFRRSLSPHHPFTTDDPFIGPLRPRKEGTKRVLTPLGPIVEQNVSPGPVLGYTASLSPQEPFAETIDHYRAQWPHSLYMGFSDFLLLLCIFLEPISKIWTSLTDQGRLLVGFLVQYFRICIFGRYGKHVPSRHQWRVNSRDLKTNRFLGQGCSGIIYETTWSGREDMGILARKDFPAVKSDVFEKEAARLVELGDHPNIVKNFCWTIDRRSCSLAMEYLRYDLYSVVQKRKGDQRNAASEKNISLEYLLKVTTSPFELLTSIGLILKIATGMRYLHSRRIAHGDLKPNNILMSSEASPLLVKVADFGLINTKRRSTTLVSYRARCLQIVKWKAPELFKEYLGPSTLNLDNLVTGSDTDSDIVKISNDSNNGIFSNAGLRRADIYSFGLTCSHILGVQNWDFNLNWQELRKLISHGLRPQLPSGCPRSLASLISSCWAADPLRRPTFVGICKQLQVVKLEQMRHIEGHQIHYPSPNVRRPSTDKYKQDMKRRSLNVSRGGRRCKTAIPK</sequence>
<gene>
    <name evidence="9" type="ORF">KC19_12G032500</name>
</gene>
<dbReference type="PROSITE" id="PS00108">
    <property type="entry name" value="PROTEIN_KINASE_ST"/>
    <property type="match status" value="2"/>
</dbReference>
<evidence type="ECO:0000256" key="7">
    <source>
        <dbReference type="SAM" id="MobiDB-lite"/>
    </source>
</evidence>
<dbReference type="InterPro" id="IPR011009">
    <property type="entry name" value="Kinase-like_dom_sf"/>
</dbReference>
<comment type="caution">
    <text evidence="9">The sequence shown here is derived from an EMBL/GenBank/DDBJ whole genome shotgun (WGS) entry which is preliminary data.</text>
</comment>
<feature type="region of interest" description="Disordered" evidence="7">
    <location>
        <begin position="1"/>
        <end position="23"/>
    </location>
</feature>
<evidence type="ECO:0000256" key="1">
    <source>
        <dbReference type="ARBA" id="ARBA00022527"/>
    </source>
</evidence>
<dbReference type="GO" id="GO:0004713">
    <property type="term" value="F:protein tyrosine kinase activity"/>
    <property type="evidence" value="ECO:0007669"/>
    <property type="project" value="TreeGrafter"/>
</dbReference>
<proteinExistence type="predicted"/>
<evidence type="ECO:0000256" key="4">
    <source>
        <dbReference type="ARBA" id="ARBA00022777"/>
    </source>
</evidence>
<keyword evidence="3 6" id="KW-0547">Nucleotide-binding</keyword>
<dbReference type="SUPFAM" id="SSF56112">
    <property type="entry name" value="Protein kinase-like (PK-like)"/>
    <property type="match status" value="2"/>
</dbReference>
<feature type="binding site" evidence="6">
    <location>
        <position position="779"/>
    </location>
    <ligand>
        <name>ATP</name>
        <dbReference type="ChEBI" id="CHEBI:30616"/>
    </ligand>
</feature>
<dbReference type="InterPro" id="IPR050494">
    <property type="entry name" value="Ser_Thr_dual-spec_kinase"/>
</dbReference>
<keyword evidence="2" id="KW-0808">Transferase</keyword>
<evidence type="ECO:0000256" key="5">
    <source>
        <dbReference type="ARBA" id="ARBA00022840"/>
    </source>
</evidence>
<evidence type="ECO:0000256" key="3">
    <source>
        <dbReference type="ARBA" id="ARBA00022741"/>
    </source>
</evidence>
<dbReference type="InterPro" id="IPR001245">
    <property type="entry name" value="Ser-Thr/Tyr_kinase_cat_dom"/>
</dbReference>
<dbReference type="GO" id="GO:0005737">
    <property type="term" value="C:cytoplasm"/>
    <property type="evidence" value="ECO:0007669"/>
    <property type="project" value="TreeGrafter"/>
</dbReference>
<keyword evidence="1" id="KW-0723">Serine/threonine-protein kinase</keyword>
<feature type="binding site" evidence="6">
    <location>
        <position position="183"/>
    </location>
    <ligand>
        <name>ATP</name>
        <dbReference type="ChEBI" id="CHEBI:30616"/>
    </ligand>
</feature>
<feature type="domain" description="Protein kinase" evidence="8">
    <location>
        <begin position="748"/>
        <end position="1062"/>
    </location>
</feature>
<dbReference type="Pfam" id="PF00069">
    <property type="entry name" value="Pkinase"/>
    <property type="match status" value="1"/>
</dbReference>
<keyword evidence="5 6" id="KW-0067">ATP-binding</keyword>
<name>A0A8T0G3A5_CERPU</name>
<evidence type="ECO:0000256" key="6">
    <source>
        <dbReference type="PROSITE-ProRule" id="PRU10141"/>
    </source>
</evidence>
<evidence type="ECO:0000313" key="9">
    <source>
        <dbReference type="EMBL" id="KAG0553703.1"/>
    </source>
</evidence>
<dbReference type="AlphaFoldDB" id="A0A8T0G3A5"/>
<dbReference type="InterPro" id="IPR000719">
    <property type="entry name" value="Prot_kinase_dom"/>
</dbReference>
<keyword evidence="4" id="KW-0418">Kinase</keyword>
<evidence type="ECO:0000259" key="8">
    <source>
        <dbReference type="PROSITE" id="PS50011"/>
    </source>
</evidence>
<dbReference type="InterPro" id="IPR017441">
    <property type="entry name" value="Protein_kinase_ATP_BS"/>
</dbReference>
<dbReference type="PROSITE" id="PS50011">
    <property type="entry name" value="PROTEIN_KINASE_DOM"/>
    <property type="match status" value="2"/>
</dbReference>
<accession>A0A8T0G3A5</accession>
<protein>
    <recommendedName>
        <fullName evidence="8">Protein kinase domain-containing protein</fullName>
    </recommendedName>
</protein>
<evidence type="ECO:0000256" key="2">
    <source>
        <dbReference type="ARBA" id="ARBA00022679"/>
    </source>
</evidence>
<dbReference type="GO" id="GO:0004674">
    <property type="term" value="F:protein serine/threonine kinase activity"/>
    <property type="evidence" value="ECO:0007669"/>
    <property type="project" value="UniProtKB-KW"/>
</dbReference>
<dbReference type="GO" id="GO:0005524">
    <property type="term" value="F:ATP binding"/>
    <property type="evidence" value="ECO:0007669"/>
    <property type="project" value="UniProtKB-UniRule"/>
</dbReference>
<dbReference type="Proteomes" id="UP000822688">
    <property type="component" value="Chromosome 12"/>
</dbReference>
<organism evidence="9 10">
    <name type="scientific">Ceratodon purpureus</name>
    <name type="common">Fire moss</name>
    <name type="synonym">Dicranum purpureum</name>
    <dbReference type="NCBI Taxonomy" id="3225"/>
    <lineage>
        <taxon>Eukaryota</taxon>
        <taxon>Viridiplantae</taxon>
        <taxon>Streptophyta</taxon>
        <taxon>Embryophyta</taxon>
        <taxon>Bryophyta</taxon>
        <taxon>Bryophytina</taxon>
        <taxon>Bryopsida</taxon>
        <taxon>Dicranidae</taxon>
        <taxon>Pseudoditrichales</taxon>
        <taxon>Ditrichaceae</taxon>
        <taxon>Ceratodon</taxon>
    </lineage>
</organism>
<reference evidence="9" key="1">
    <citation type="submission" date="2020-06" db="EMBL/GenBank/DDBJ databases">
        <title>WGS assembly of Ceratodon purpureus strain R40.</title>
        <authorList>
            <person name="Carey S.B."/>
            <person name="Jenkins J."/>
            <person name="Shu S."/>
            <person name="Lovell J.T."/>
            <person name="Sreedasyam A."/>
            <person name="Maumus F."/>
            <person name="Tiley G.P."/>
            <person name="Fernandez-Pozo N."/>
            <person name="Barry K."/>
            <person name="Chen C."/>
            <person name="Wang M."/>
            <person name="Lipzen A."/>
            <person name="Daum C."/>
            <person name="Saski C.A."/>
            <person name="Payton A.C."/>
            <person name="Mcbreen J.C."/>
            <person name="Conrad R.E."/>
            <person name="Kollar L.M."/>
            <person name="Olsson S."/>
            <person name="Huttunen S."/>
            <person name="Landis J.B."/>
            <person name="Wickett N.J."/>
            <person name="Johnson M.G."/>
            <person name="Rensing S.A."/>
            <person name="Grimwood J."/>
            <person name="Schmutz J."/>
            <person name="Mcdaniel S.F."/>
        </authorList>
    </citation>
    <scope>NUCLEOTIDE SEQUENCE</scope>
    <source>
        <strain evidence="9">R40</strain>
    </source>
</reference>
<dbReference type="PANTHER" id="PTHR24058:SF17">
    <property type="entry name" value="HOMEODOMAIN INTERACTING PROTEIN KINASE, ISOFORM D"/>
    <property type="match status" value="1"/>
</dbReference>
<keyword evidence="10" id="KW-1185">Reference proteome</keyword>
<dbReference type="EMBL" id="CM026433">
    <property type="protein sequence ID" value="KAG0553703.1"/>
    <property type="molecule type" value="Genomic_DNA"/>
</dbReference>
<dbReference type="Gene3D" id="3.30.200.20">
    <property type="entry name" value="Phosphorylase Kinase, domain 1"/>
    <property type="match status" value="2"/>
</dbReference>
<dbReference type="Gene3D" id="1.10.510.10">
    <property type="entry name" value="Transferase(Phosphotransferase) domain 1"/>
    <property type="match status" value="2"/>
</dbReference>